<keyword evidence="1" id="KW-0812">Transmembrane</keyword>
<dbReference type="AlphaFoldDB" id="A0A6C0L8U2"/>
<feature type="transmembrane region" description="Helical" evidence="1">
    <location>
        <begin position="49"/>
        <end position="71"/>
    </location>
</feature>
<protein>
    <submittedName>
        <fullName evidence="2">Uncharacterized protein</fullName>
    </submittedName>
</protein>
<organism evidence="2">
    <name type="scientific">viral metagenome</name>
    <dbReference type="NCBI Taxonomy" id="1070528"/>
    <lineage>
        <taxon>unclassified sequences</taxon>
        <taxon>metagenomes</taxon>
        <taxon>organismal metagenomes</taxon>
    </lineage>
</organism>
<dbReference type="EMBL" id="MN740442">
    <property type="protein sequence ID" value="QHU26525.1"/>
    <property type="molecule type" value="Genomic_DNA"/>
</dbReference>
<name>A0A6C0L8U2_9ZZZZ</name>
<accession>A0A6C0L8U2</accession>
<proteinExistence type="predicted"/>
<feature type="transmembrane region" description="Helical" evidence="1">
    <location>
        <begin position="18"/>
        <end position="37"/>
    </location>
</feature>
<evidence type="ECO:0000256" key="1">
    <source>
        <dbReference type="SAM" id="Phobius"/>
    </source>
</evidence>
<sequence length="93" mass="10347">MGGNDLIFDPIRMYSPSIYAHIFGGAVLVSSILYLVLHVSKVVSRDPYQILVLMLLFSIAIGIHGLSHAGLEYVYNYNPLSIVTQKDQNRAHT</sequence>
<keyword evidence="1" id="KW-0472">Membrane</keyword>
<keyword evidence="1" id="KW-1133">Transmembrane helix</keyword>
<reference evidence="2" key="1">
    <citation type="journal article" date="2020" name="Nature">
        <title>Giant virus diversity and host interactions through global metagenomics.</title>
        <authorList>
            <person name="Schulz F."/>
            <person name="Roux S."/>
            <person name="Paez-Espino D."/>
            <person name="Jungbluth S."/>
            <person name="Walsh D.A."/>
            <person name="Denef V.J."/>
            <person name="McMahon K.D."/>
            <person name="Konstantinidis K.T."/>
            <person name="Eloe-Fadrosh E.A."/>
            <person name="Kyrpides N.C."/>
            <person name="Woyke T."/>
        </authorList>
    </citation>
    <scope>NUCLEOTIDE SEQUENCE</scope>
    <source>
        <strain evidence="2">GVMAG-M-3300027759-16</strain>
    </source>
</reference>
<evidence type="ECO:0000313" key="2">
    <source>
        <dbReference type="EMBL" id="QHU26525.1"/>
    </source>
</evidence>